<evidence type="ECO:0000313" key="3">
    <source>
        <dbReference type="EMBL" id="KAB7237635.1"/>
    </source>
</evidence>
<dbReference type="Proteomes" id="UP000451234">
    <property type="component" value="Unassembled WGS sequence"/>
</dbReference>
<sequence length="101" mass="11240">MHHVHRGVDESDNGSVMAKWDAVRCRIPLFGLLRCCVAAGRRQSDVVMCSTSQRTPSTSGAQLAFEPYQRAQCRAEHNAYGAVENDGQRKRGEHEDSPPEK</sequence>
<dbReference type="EMBL" id="WDRV01000001">
    <property type="protein sequence ID" value="KAB7324015.1"/>
    <property type="molecule type" value="Genomic_DNA"/>
</dbReference>
<feature type="compositionally biased region" description="Basic and acidic residues" evidence="1">
    <location>
        <begin position="86"/>
        <end position="101"/>
    </location>
</feature>
<evidence type="ECO:0000313" key="6">
    <source>
        <dbReference type="Proteomes" id="UP000460333"/>
    </source>
</evidence>
<dbReference type="Proteomes" id="UP000460333">
    <property type="component" value="Unassembled WGS sequence"/>
</dbReference>
<name>A0A6A2STX2_BIFLN</name>
<evidence type="ECO:0000313" key="5">
    <source>
        <dbReference type="Proteomes" id="UP000451234"/>
    </source>
</evidence>
<evidence type="ECO:0000313" key="7">
    <source>
        <dbReference type="Proteomes" id="UP000476628"/>
    </source>
</evidence>
<organism evidence="4 5">
    <name type="scientific">Bifidobacterium longum</name>
    <dbReference type="NCBI Taxonomy" id="216816"/>
    <lineage>
        <taxon>Bacteria</taxon>
        <taxon>Bacillati</taxon>
        <taxon>Actinomycetota</taxon>
        <taxon>Actinomycetes</taxon>
        <taxon>Bifidobacteriales</taxon>
        <taxon>Bifidobacteriaceae</taxon>
        <taxon>Bifidobacterium</taxon>
    </lineage>
</organism>
<reference evidence="5 6" key="1">
    <citation type="journal article" date="2019" name="Nat. Med.">
        <title>A library of human gut bacterial isolates paired with longitudinal multiomics data enables mechanistic microbiome research.</title>
        <authorList>
            <person name="Poyet M."/>
            <person name="Groussin M."/>
            <person name="Gibbons S.M."/>
            <person name="Avila-Pacheco J."/>
            <person name="Jiang X."/>
            <person name="Kearney S.M."/>
            <person name="Perrotta A.R."/>
            <person name="Berdy B."/>
            <person name="Zhao S."/>
            <person name="Lieberman T.D."/>
            <person name="Swanson P.K."/>
            <person name="Smith M."/>
            <person name="Roesemann S."/>
            <person name="Alexander J.E."/>
            <person name="Rich S.A."/>
            <person name="Livny J."/>
            <person name="Vlamakis H."/>
            <person name="Clish C."/>
            <person name="Bullock K."/>
            <person name="Deik A."/>
            <person name="Scott J."/>
            <person name="Pierce K.A."/>
            <person name="Xavier R.J."/>
            <person name="Alm E.J."/>
        </authorList>
    </citation>
    <scope>NUCLEOTIDE SEQUENCE [LARGE SCALE GENOMIC DNA]</scope>
    <source>
        <strain evidence="3 6">BIOML-A118</strain>
        <strain evidence="2 7">BIOML-A136</strain>
        <strain evidence="4 5">BIOML-A75</strain>
    </source>
</reference>
<dbReference type="AlphaFoldDB" id="A0A6A2STX2"/>
<dbReference type="EMBL" id="WDTJ01000001">
    <property type="protein sequence ID" value="KAB7237635.1"/>
    <property type="molecule type" value="Genomic_DNA"/>
</dbReference>
<evidence type="ECO:0000313" key="2">
    <source>
        <dbReference type="EMBL" id="KAB7203552.1"/>
    </source>
</evidence>
<dbReference type="Proteomes" id="UP000476628">
    <property type="component" value="Unassembled WGS sequence"/>
</dbReference>
<accession>A0A6A2STX2</accession>
<feature type="region of interest" description="Disordered" evidence="1">
    <location>
        <begin position="79"/>
        <end position="101"/>
    </location>
</feature>
<evidence type="ECO:0000256" key="1">
    <source>
        <dbReference type="SAM" id="MobiDB-lite"/>
    </source>
</evidence>
<dbReference type="EMBL" id="WDUB01000005">
    <property type="protein sequence ID" value="KAB7203552.1"/>
    <property type="molecule type" value="Genomic_DNA"/>
</dbReference>
<gene>
    <name evidence="4" type="ORF">GBB65_00645</name>
    <name evidence="3" type="ORF">GBC43_00860</name>
    <name evidence="2" type="ORF">GBC45_04445</name>
</gene>
<protein>
    <submittedName>
        <fullName evidence="4">Uncharacterized protein</fullName>
    </submittedName>
</protein>
<evidence type="ECO:0000313" key="4">
    <source>
        <dbReference type="EMBL" id="KAB7324015.1"/>
    </source>
</evidence>
<comment type="caution">
    <text evidence="4">The sequence shown here is derived from an EMBL/GenBank/DDBJ whole genome shotgun (WGS) entry which is preliminary data.</text>
</comment>
<proteinExistence type="predicted"/>